<dbReference type="PANTHER" id="PTHR26379">
    <property type="entry name" value="BTB/POZ AND MATH DOMAIN-CONTAINING PROTEIN 1"/>
    <property type="match status" value="1"/>
</dbReference>
<dbReference type="OrthoDB" id="693342at2759"/>
<dbReference type="CDD" id="cd00121">
    <property type="entry name" value="MATH"/>
    <property type="match status" value="1"/>
</dbReference>
<organism evidence="4 5">
    <name type="scientific">Eragrostis curvula</name>
    <name type="common">weeping love grass</name>
    <dbReference type="NCBI Taxonomy" id="38414"/>
    <lineage>
        <taxon>Eukaryota</taxon>
        <taxon>Viridiplantae</taxon>
        <taxon>Streptophyta</taxon>
        <taxon>Embryophyta</taxon>
        <taxon>Tracheophyta</taxon>
        <taxon>Spermatophyta</taxon>
        <taxon>Magnoliopsida</taxon>
        <taxon>Liliopsida</taxon>
        <taxon>Poales</taxon>
        <taxon>Poaceae</taxon>
        <taxon>PACMAD clade</taxon>
        <taxon>Chloridoideae</taxon>
        <taxon>Eragrostideae</taxon>
        <taxon>Eragrostidinae</taxon>
        <taxon>Eragrostis</taxon>
    </lineage>
</organism>
<dbReference type="InterPro" id="IPR011333">
    <property type="entry name" value="SKP1/BTB/POZ_sf"/>
</dbReference>
<comment type="similarity">
    <text evidence="2">Belongs to the Tdpoz family.</text>
</comment>
<dbReference type="GO" id="GO:0016567">
    <property type="term" value="P:protein ubiquitination"/>
    <property type="evidence" value="ECO:0007669"/>
    <property type="project" value="InterPro"/>
</dbReference>
<dbReference type="SUPFAM" id="SSF49599">
    <property type="entry name" value="TRAF domain-like"/>
    <property type="match status" value="1"/>
</dbReference>
<dbReference type="Gene3D" id="2.60.210.10">
    <property type="entry name" value="Apoptosis, Tumor Necrosis Factor Receptor Associated Protein 2, Chain A"/>
    <property type="match status" value="1"/>
</dbReference>
<dbReference type="Proteomes" id="UP000324897">
    <property type="component" value="Unassembled WGS sequence"/>
</dbReference>
<protein>
    <recommendedName>
        <fullName evidence="3">MATH domain-containing protein</fullName>
    </recommendedName>
</protein>
<dbReference type="InterPro" id="IPR056423">
    <property type="entry name" value="BACK_BPM_SPOP"/>
</dbReference>
<dbReference type="AlphaFoldDB" id="A0A5J9T2A4"/>
<gene>
    <name evidence="4" type="ORF">EJB05_48128</name>
</gene>
<dbReference type="InterPro" id="IPR002083">
    <property type="entry name" value="MATH/TRAF_dom"/>
</dbReference>
<feature type="non-terminal residue" evidence="4">
    <location>
        <position position="1"/>
    </location>
</feature>
<dbReference type="Pfam" id="PF22486">
    <property type="entry name" value="MATH_2"/>
    <property type="match status" value="1"/>
</dbReference>
<dbReference type="PROSITE" id="PS50144">
    <property type="entry name" value="MATH"/>
    <property type="match status" value="1"/>
</dbReference>
<dbReference type="Pfam" id="PF24570">
    <property type="entry name" value="BACK_BPM_SPOP"/>
    <property type="match status" value="1"/>
</dbReference>
<name>A0A5J9T2A4_9POAL</name>
<comment type="caution">
    <text evidence="4">The sequence shown here is derived from an EMBL/GenBank/DDBJ whole genome shotgun (WGS) entry which is preliminary data.</text>
</comment>
<dbReference type="SUPFAM" id="SSF54695">
    <property type="entry name" value="POZ domain"/>
    <property type="match status" value="1"/>
</dbReference>
<evidence type="ECO:0000313" key="4">
    <source>
        <dbReference type="EMBL" id="TVU04981.1"/>
    </source>
</evidence>
<dbReference type="InterPro" id="IPR045005">
    <property type="entry name" value="BPM1-6"/>
</dbReference>
<dbReference type="Pfam" id="PF00651">
    <property type="entry name" value="BTB"/>
    <property type="match status" value="1"/>
</dbReference>
<keyword evidence="5" id="KW-1185">Reference proteome</keyword>
<dbReference type="PANTHER" id="PTHR26379:SF504">
    <property type="entry name" value="OS08G0523800 PROTEIN"/>
    <property type="match status" value="1"/>
</dbReference>
<dbReference type="Gramene" id="TVU04981">
    <property type="protein sequence ID" value="TVU04981"/>
    <property type="gene ID" value="EJB05_48128"/>
</dbReference>
<dbReference type="EMBL" id="RWGY01000051">
    <property type="protein sequence ID" value="TVU04981.1"/>
    <property type="molecule type" value="Genomic_DNA"/>
</dbReference>
<proteinExistence type="inferred from homology"/>
<evidence type="ECO:0000313" key="5">
    <source>
        <dbReference type="Proteomes" id="UP000324897"/>
    </source>
</evidence>
<comment type="pathway">
    <text evidence="1">Protein modification; protein ubiquitination.</text>
</comment>
<evidence type="ECO:0000256" key="2">
    <source>
        <dbReference type="ARBA" id="ARBA00010846"/>
    </source>
</evidence>
<dbReference type="InterPro" id="IPR008974">
    <property type="entry name" value="TRAF-like"/>
</dbReference>
<sequence length="396" mass="43485">MAREVGGLMVERKRRPFDLSLRMAAARDSSSAAGGRSAVESARSVGFLAASESRRISAPARRTWVGSAEDIAAIGDGSSPVELTSRTIGRKRGHPSLMEGRTIDSAFQELKINYEKTKHHPIGKAIYSDAFSTGSHMWIIKCYLRGVKESEEGKYMSIFVMLASNSRSVKATFEASLVGRCDWTFSPKKTPLCLSQGQDCGWHKFVSHDDLLKEYVIDGHITFMCGVVVINDRSIPVPPSDIGKYLGTLMDKMGPTCHSLLAVRHSMHTAVLAARSPVFRAELLGSMAEAAMSTITLHGIAPTTFMYTDAFPGDKELGESHSEMMQHLLAAADRYALDRLKLMCAQKLWSDVSVDTVASTLACAEMYNCPELRKNCIDFFAAEKNFKKAVLTPVQK</sequence>
<dbReference type="Gene3D" id="3.30.710.10">
    <property type="entry name" value="Potassium Channel Kv1.1, Chain A"/>
    <property type="match status" value="1"/>
</dbReference>
<evidence type="ECO:0000259" key="3">
    <source>
        <dbReference type="PROSITE" id="PS50144"/>
    </source>
</evidence>
<dbReference type="InterPro" id="IPR000210">
    <property type="entry name" value="BTB/POZ_dom"/>
</dbReference>
<dbReference type="SMART" id="SM00225">
    <property type="entry name" value="BTB"/>
    <property type="match status" value="1"/>
</dbReference>
<accession>A0A5J9T2A4</accession>
<reference evidence="4 5" key="1">
    <citation type="journal article" date="2019" name="Sci. Rep.">
        <title>A high-quality genome of Eragrostis curvula grass provides insights into Poaceae evolution and supports new strategies to enhance forage quality.</title>
        <authorList>
            <person name="Carballo J."/>
            <person name="Santos B.A.C.M."/>
            <person name="Zappacosta D."/>
            <person name="Garbus I."/>
            <person name="Selva J.P."/>
            <person name="Gallo C.A."/>
            <person name="Diaz A."/>
            <person name="Albertini E."/>
            <person name="Caccamo M."/>
            <person name="Echenique V."/>
        </authorList>
    </citation>
    <scope>NUCLEOTIDE SEQUENCE [LARGE SCALE GENOMIC DNA]</scope>
    <source>
        <strain evidence="5">cv. Victoria</strain>
        <tissue evidence="4">Leaf</tissue>
    </source>
</reference>
<feature type="domain" description="MATH" evidence="3">
    <location>
        <begin position="104"/>
        <end position="227"/>
    </location>
</feature>
<evidence type="ECO:0000256" key="1">
    <source>
        <dbReference type="ARBA" id="ARBA00004906"/>
    </source>
</evidence>
<dbReference type="Gene3D" id="6.10.250.3030">
    <property type="match status" value="1"/>
</dbReference>